<dbReference type="OrthoDB" id="3062226at2759"/>
<dbReference type="EMBL" id="JAACJK010000068">
    <property type="protein sequence ID" value="KAF5334533.1"/>
    <property type="molecule type" value="Genomic_DNA"/>
</dbReference>
<gene>
    <name evidence="1" type="ORF">D9611_013812</name>
</gene>
<evidence type="ECO:0000313" key="1">
    <source>
        <dbReference type="EMBL" id="KAF5334533.1"/>
    </source>
</evidence>
<protein>
    <recommendedName>
        <fullName evidence="3">F-box domain-containing protein</fullName>
    </recommendedName>
</protein>
<accession>A0A8H5C3Y3</accession>
<reference evidence="1 2" key="1">
    <citation type="journal article" date="2020" name="ISME J.">
        <title>Uncovering the hidden diversity of litter-decomposition mechanisms in mushroom-forming fungi.</title>
        <authorList>
            <person name="Floudas D."/>
            <person name="Bentzer J."/>
            <person name="Ahren D."/>
            <person name="Johansson T."/>
            <person name="Persson P."/>
            <person name="Tunlid A."/>
        </authorList>
    </citation>
    <scope>NUCLEOTIDE SEQUENCE [LARGE SCALE GENOMIC DNA]</scope>
    <source>
        <strain evidence="1 2">CBS 175.51</strain>
    </source>
</reference>
<dbReference type="InterPro" id="IPR032675">
    <property type="entry name" value="LRR_dom_sf"/>
</dbReference>
<dbReference type="Gene3D" id="3.80.10.10">
    <property type="entry name" value="Ribonuclease Inhibitor"/>
    <property type="match status" value="1"/>
</dbReference>
<keyword evidence="2" id="KW-1185">Reference proteome</keyword>
<name>A0A8H5C3Y3_9AGAR</name>
<dbReference type="AlphaFoldDB" id="A0A8H5C3Y3"/>
<evidence type="ECO:0008006" key="3">
    <source>
        <dbReference type="Google" id="ProtNLM"/>
    </source>
</evidence>
<proteinExistence type="predicted"/>
<organism evidence="1 2">
    <name type="scientific">Ephemerocybe angulata</name>
    <dbReference type="NCBI Taxonomy" id="980116"/>
    <lineage>
        <taxon>Eukaryota</taxon>
        <taxon>Fungi</taxon>
        <taxon>Dikarya</taxon>
        <taxon>Basidiomycota</taxon>
        <taxon>Agaricomycotina</taxon>
        <taxon>Agaricomycetes</taxon>
        <taxon>Agaricomycetidae</taxon>
        <taxon>Agaricales</taxon>
        <taxon>Agaricineae</taxon>
        <taxon>Psathyrellaceae</taxon>
        <taxon>Ephemerocybe</taxon>
    </lineage>
</organism>
<evidence type="ECO:0000313" key="2">
    <source>
        <dbReference type="Proteomes" id="UP000541558"/>
    </source>
</evidence>
<dbReference type="Proteomes" id="UP000541558">
    <property type="component" value="Unassembled WGS sequence"/>
</dbReference>
<sequence>MHQALQIPELIRTVSEASDINDALAVSLTCRAFLEPALDRIWHTLHSSREIISCFPEDLWEVELRDATGLKGNATVQVEVLVLRRALKVADLERYLTKYSHRIRSFVGSSPRAFFFSNEVSQALQMATEYRPGALAPHLESFRWPYFTERYETTYGRECGAMVSAFVPLLLSPTVDYFRLPYFQAVLPITLTTMQLALSRLPKLTKLVVSTLEAPLPWIQGILQVPLGNQLRSINMDTPVTAELLLCLKALPQLTSLCLWNISGIVTTDATPTTGSTSIPFPSLLDLTFFAEDYAEVAAFLQLTPATNNIRRLDITVGDPGVKVEVQATIDTIRRRMNPRTLASLHWVETGQQPRQSIQTAPIDVDMHSAVDISPFFLFKNLTVFKVSIQEPIQLSPTEADQIPLAWPMIHSLKLRSPGRAHLVPLIDYGHILSLLNGCRSLRKLGLPFDTARLSGLKETSPGAPYSLTSLHIDDCLIYSPTRVLAFLKANLRKTTRIARQAPDDDGERSLFCQRWDIVEKEWAAYCSS</sequence>
<comment type="caution">
    <text evidence="1">The sequence shown here is derived from an EMBL/GenBank/DDBJ whole genome shotgun (WGS) entry which is preliminary data.</text>
</comment>